<evidence type="ECO:0000259" key="9">
    <source>
        <dbReference type="Pfam" id="PF04577"/>
    </source>
</evidence>
<comment type="caution">
    <text evidence="10">The sequence shown here is derived from an EMBL/GenBank/DDBJ whole genome shotgun (WGS) entry which is preliminary data.</text>
</comment>
<dbReference type="GO" id="GO:0035269">
    <property type="term" value="P:protein O-linked glycosylation via mannose"/>
    <property type="evidence" value="ECO:0007669"/>
    <property type="project" value="TreeGrafter"/>
</dbReference>
<dbReference type="Proteomes" id="UP000807306">
    <property type="component" value="Unassembled WGS sequence"/>
</dbReference>
<keyword evidence="7" id="KW-0325">Glycoprotein</keyword>
<dbReference type="GO" id="GO:0016020">
    <property type="term" value="C:membrane"/>
    <property type="evidence" value="ECO:0007669"/>
    <property type="project" value="UniProtKB-SubCell"/>
</dbReference>
<dbReference type="GO" id="GO:0097363">
    <property type="term" value="F:protein O-acetylglucosaminyltransferase activity"/>
    <property type="evidence" value="ECO:0007669"/>
    <property type="project" value="TreeGrafter"/>
</dbReference>
<keyword evidence="5 8" id="KW-1133">Transmembrane helix</keyword>
<dbReference type="Pfam" id="PF04577">
    <property type="entry name" value="Glyco_transf_61"/>
    <property type="match status" value="1"/>
</dbReference>
<dbReference type="OrthoDB" id="529273at2759"/>
<dbReference type="InterPro" id="IPR007657">
    <property type="entry name" value="Glycosyltransferase_61"/>
</dbReference>
<keyword evidence="3" id="KW-0808">Transferase</keyword>
<evidence type="ECO:0000313" key="11">
    <source>
        <dbReference type="Proteomes" id="UP000807306"/>
    </source>
</evidence>
<evidence type="ECO:0000256" key="5">
    <source>
        <dbReference type="ARBA" id="ARBA00022989"/>
    </source>
</evidence>
<accession>A0A9P6EBX2</accession>
<dbReference type="PANTHER" id="PTHR20961">
    <property type="entry name" value="GLYCOSYLTRANSFERASE"/>
    <property type="match status" value="1"/>
</dbReference>
<keyword evidence="6 8" id="KW-0472">Membrane</keyword>
<evidence type="ECO:0000256" key="2">
    <source>
        <dbReference type="ARBA" id="ARBA00022676"/>
    </source>
</evidence>
<protein>
    <recommendedName>
        <fullName evidence="9">Glycosyltransferase 61 catalytic domain-containing protein</fullName>
    </recommendedName>
</protein>
<evidence type="ECO:0000256" key="6">
    <source>
        <dbReference type="ARBA" id="ARBA00023136"/>
    </source>
</evidence>
<gene>
    <name evidence="10" type="ORF">CPB83DRAFT_858230</name>
</gene>
<keyword evidence="4 8" id="KW-0812">Transmembrane</keyword>
<evidence type="ECO:0000256" key="3">
    <source>
        <dbReference type="ARBA" id="ARBA00022679"/>
    </source>
</evidence>
<keyword evidence="2" id="KW-0328">Glycosyltransferase</keyword>
<dbReference type="AlphaFoldDB" id="A0A9P6EBX2"/>
<dbReference type="GO" id="GO:0005783">
    <property type="term" value="C:endoplasmic reticulum"/>
    <property type="evidence" value="ECO:0007669"/>
    <property type="project" value="TreeGrafter"/>
</dbReference>
<comment type="subcellular location">
    <subcellularLocation>
        <location evidence="1">Membrane</location>
        <topology evidence="1">Single-pass membrane protein</topology>
    </subcellularLocation>
</comment>
<sequence length="617" mass="69854">MFGRTNSLTRRDAILLLIGATSLHVWNLFFPQYFPSSPPTFDVDAFNAGTRHVVAPKVITQKQTYTETLERTATTTATVVTTIAPAPTSLAISPHDTLPSTEVLAHAPGWTLFRNLYMSNGTLIIVTDENGKSKLPPIRMMASVSLEAVNSPENIAAREPNQYTMDIIDPQEASKRWTSPSEGDSGKVFNRVWTVEGSTFLVWDPVQFLRHYFHFVAELFFGLQAFWHGAWSQPIPHSSNPDSAHFSTSHPSPPPIDRVIFAYSNANGWRDDPGFNRYFLRAAFPSMTVEHEEDWQDRVVITRPTTGSPEKAFHFPLVVVADRSASHRGVICGTQVQRTASEAWDLMRQRGKLMGIHVGGWWAPIREAIWRFAGAEAAWKGLGSRRRQDVHQEAWKFSDDKSGLPGMDEPLPTDKSKIVDIGREHQKHLSMPEKIVISYISRQTARTRRLAEEDHNAMVRAVKQLVSRKNDERRKVIDALENDIAKRPNFESHKVPLEWEFQELIAERMTKDEQIRQAARTTILLGLHGNGLTHLVFMDPNQFSTVIELFYPGGFAHDYYWTSRSLGMTHMAVWNDSHTSFPQKPEIGYPDGFHGWSIPVHGPYIAQVIEDRVSGKL</sequence>
<evidence type="ECO:0000256" key="7">
    <source>
        <dbReference type="ARBA" id="ARBA00023180"/>
    </source>
</evidence>
<proteinExistence type="predicted"/>
<feature type="domain" description="Glycosyltransferase 61 catalytic" evidence="9">
    <location>
        <begin position="461"/>
        <end position="541"/>
    </location>
</feature>
<evidence type="ECO:0000256" key="1">
    <source>
        <dbReference type="ARBA" id="ARBA00004167"/>
    </source>
</evidence>
<dbReference type="InterPro" id="IPR049625">
    <property type="entry name" value="Glyco_transf_61_cat"/>
</dbReference>
<dbReference type="EMBL" id="MU157874">
    <property type="protein sequence ID" value="KAF9526199.1"/>
    <property type="molecule type" value="Genomic_DNA"/>
</dbReference>
<keyword evidence="11" id="KW-1185">Reference proteome</keyword>
<evidence type="ECO:0000256" key="4">
    <source>
        <dbReference type="ARBA" id="ARBA00022692"/>
    </source>
</evidence>
<evidence type="ECO:0000313" key="10">
    <source>
        <dbReference type="EMBL" id="KAF9526199.1"/>
    </source>
</evidence>
<reference evidence="10" key="1">
    <citation type="submission" date="2020-11" db="EMBL/GenBank/DDBJ databases">
        <authorList>
            <consortium name="DOE Joint Genome Institute"/>
            <person name="Ahrendt S."/>
            <person name="Riley R."/>
            <person name="Andreopoulos W."/>
            <person name="Labutti K."/>
            <person name="Pangilinan J."/>
            <person name="Ruiz-Duenas F.J."/>
            <person name="Barrasa J.M."/>
            <person name="Sanchez-Garcia M."/>
            <person name="Camarero S."/>
            <person name="Miyauchi S."/>
            <person name="Serrano A."/>
            <person name="Linde D."/>
            <person name="Babiker R."/>
            <person name="Drula E."/>
            <person name="Ayuso-Fernandez I."/>
            <person name="Pacheco R."/>
            <person name="Padilla G."/>
            <person name="Ferreira P."/>
            <person name="Barriuso J."/>
            <person name="Kellner H."/>
            <person name="Castanera R."/>
            <person name="Alfaro M."/>
            <person name="Ramirez L."/>
            <person name="Pisabarro A.G."/>
            <person name="Kuo A."/>
            <person name="Tritt A."/>
            <person name="Lipzen A."/>
            <person name="He G."/>
            <person name="Yan M."/>
            <person name="Ng V."/>
            <person name="Cullen D."/>
            <person name="Martin F."/>
            <person name="Rosso M.-N."/>
            <person name="Henrissat B."/>
            <person name="Hibbett D."/>
            <person name="Martinez A.T."/>
            <person name="Grigoriev I.V."/>
        </authorList>
    </citation>
    <scope>NUCLEOTIDE SEQUENCE</scope>
    <source>
        <strain evidence="10">CBS 506.95</strain>
    </source>
</reference>
<evidence type="ECO:0000256" key="8">
    <source>
        <dbReference type="SAM" id="Phobius"/>
    </source>
</evidence>
<organism evidence="10 11">
    <name type="scientific">Crepidotus variabilis</name>
    <dbReference type="NCBI Taxonomy" id="179855"/>
    <lineage>
        <taxon>Eukaryota</taxon>
        <taxon>Fungi</taxon>
        <taxon>Dikarya</taxon>
        <taxon>Basidiomycota</taxon>
        <taxon>Agaricomycotina</taxon>
        <taxon>Agaricomycetes</taxon>
        <taxon>Agaricomycetidae</taxon>
        <taxon>Agaricales</taxon>
        <taxon>Agaricineae</taxon>
        <taxon>Crepidotaceae</taxon>
        <taxon>Crepidotus</taxon>
    </lineage>
</organism>
<feature type="transmembrane region" description="Helical" evidence="8">
    <location>
        <begin position="12"/>
        <end position="30"/>
    </location>
</feature>
<dbReference type="PANTHER" id="PTHR20961:SF38">
    <property type="entry name" value="PROTEIN O-LINKED-MANNOSE BETA-1,4-N-ACETYLGLUCOSAMINYLTRANSFERASE 2"/>
    <property type="match status" value="1"/>
</dbReference>
<name>A0A9P6EBX2_9AGAR</name>